<gene>
    <name evidence="1" type="ORF">N0V89_001650</name>
</gene>
<dbReference type="Proteomes" id="UP001140513">
    <property type="component" value="Unassembled WGS sequence"/>
</dbReference>
<proteinExistence type="predicted"/>
<dbReference type="EMBL" id="JAPEUX010000001">
    <property type="protein sequence ID" value="KAJ4361081.1"/>
    <property type="molecule type" value="Genomic_DNA"/>
</dbReference>
<organism evidence="1 2">
    <name type="scientific">Didymosphaeria variabile</name>
    <dbReference type="NCBI Taxonomy" id="1932322"/>
    <lineage>
        <taxon>Eukaryota</taxon>
        <taxon>Fungi</taxon>
        <taxon>Dikarya</taxon>
        <taxon>Ascomycota</taxon>
        <taxon>Pezizomycotina</taxon>
        <taxon>Dothideomycetes</taxon>
        <taxon>Pleosporomycetidae</taxon>
        <taxon>Pleosporales</taxon>
        <taxon>Massarineae</taxon>
        <taxon>Didymosphaeriaceae</taxon>
        <taxon>Didymosphaeria</taxon>
    </lineage>
</organism>
<protein>
    <submittedName>
        <fullName evidence="1">Uncharacterized protein</fullName>
    </submittedName>
</protein>
<accession>A0A9W8XXG7</accession>
<sequence length="82" mass="9451">MTGALYGKIHLRYPNDAIKTFRVRWQVAPNEDMVYLRAEGKKDGKPNGPAKGWRISSRRSGWLDFQMEIDVLRAQRDAADET</sequence>
<dbReference type="AlphaFoldDB" id="A0A9W8XXG7"/>
<dbReference type="OrthoDB" id="3801194at2759"/>
<dbReference type="GeneID" id="80905180"/>
<evidence type="ECO:0000313" key="2">
    <source>
        <dbReference type="Proteomes" id="UP001140513"/>
    </source>
</evidence>
<dbReference type="RefSeq" id="XP_056077283.1">
    <property type="nucleotide sequence ID" value="XM_056210461.1"/>
</dbReference>
<evidence type="ECO:0000313" key="1">
    <source>
        <dbReference type="EMBL" id="KAJ4361081.1"/>
    </source>
</evidence>
<keyword evidence="2" id="KW-1185">Reference proteome</keyword>
<comment type="caution">
    <text evidence="1">The sequence shown here is derived from an EMBL/GenBank/DDBJ whole genome shotgun (WGS) entry which is preliminary data.</text>
</comment>
<name>A0A9W8XXG7_9PLEO</name>
<reference evidence="1" key="1">
    <citation type="submission" date="2022-10" db="EMBL/GenBank/DDBJ databases">
        <title>Tapping the CABI collections for fungal endophytes: first genome assemblies for Collariella, Neodidymelliopsis, Ascochyta clinopodiicola, Didymella pomorum, Didymosphaeria variabile, Neocosmospora piperis and Neocucurbitaria cava.</title>
        <authorList>
            <person name="Hill R."/>
        </authorList>
    </citation>
    <scope>NUCLEOTIDE SEQUENCE</scope>
    <source>
        <strain evidence="1">IMI 356815</strain>
    </source>
</reference>